<dbReference type="RefSeq" id="WP_205088538.1">
    <property type="nucleotide sequence ID" value="NZ_JACJLA010000034.1"/>
</dbReference>
<organism evidence="1 2">
    <name type="scientific">Veillonella magna</name>
    <dbReference type="NCBI Taxonomy" id="464322"/>
    <lineage>
        <taxon>Bacteria</taxon>
        <taxon>Bacillati</taxon>
        <taxon>Bacillota</taxon>
        <taxon>Negativicutes</taxon>
        <taxon>Veillonellales</taxon>
        <taxon>Veillonellaceae</taxon>
        <taxon>Veillonella</taxon>
    </lineage>
</organism>
<accession>A0ABS2GJM5</accession>
<dbReference type="EMBL" id="JACJLA010000034">
    <property type="protein sequence ID" value="MBM6913697.1"/>
    <property type="molecule type" value="Genomic_DNA"/>
</dbReference>
<dbReference type="Proteomes" id="UP000707138">
    <property type="component" value="Unassembled WGS sequence"/>
</dbReference>
<evidence type="ECO:0000313" key="2">
    <source>
        <dbReference type="Proteomes" id="UP000707138"/>
    </source>
</evidence>
<name>A0ABS2GJM5_9FIRM</name>
<gene>
    <name evidence="1" type="ORF">H6A01_10310</name>
</gene>
<comment type="caution">
    <text evidence="1">The sequence shown here is derived from an EMBL/GenBank/DDBJ whole genome shotgun (WGS) entry which is preliminary data.</text>
</comment>
<sequence length="393" mass="45549">MDINDFIELCKKKVAQGQYLKRRKFTSKLLGAVKGARGLSLKQRDSGLIAISKEEKIRVNNGTDIIVLQMNIHISPVEKFFWVYYTCTGILANRKVSHILFDTLEFFFYYPEYLNGIFEKEPEEVSAILRYYGYTEIPYRLLEQRIDLYPTDRKVKPIDKLGGQSTLERILEYGLEYSSDWRKGYYRLELDIDQELVDIASEVISLSQHAYRLEGNICISNDIKVKDHSEAIKIIENICQEYGGERMEDSSLAYRWDLGTAYRDDGDIRIQVAIMLYLSKYTNSYYIKAEEKIIVHCHDDIKLEFKDCTVGDDVLLLVDMVNQYYACDEKLLSQGIFRQKDVSYTIELGIRDESGKYKGKENVEIGQLLFGLTKKECYFMGCGDTCGQTVLCD</sequence>
<keyword evidence="2" id="KW-1185">Reference proteome</keyword>
<reference evidence="1 2" key="1">
    <citation type="journal article" date="2021" name="Sci. Rep.">
        <title>The distribution of antibiotic resistance genes in chicken gut microbiota commensals.</title>
        <authorList>
            <person name="Juricova H."/>
            <person name="Matiasovicova J."/>
            <person name="Kubasova T."/>
            <person name="Cejkova D."/>
            <person name="Rychlik I."/>
        </authorList>
    </citation>
    <scope>NUCLEOTIDE SEQUENCE [LARGE SCALE GENOMIC DNA]</scope>
    <source>
        <strain evidence="1 2">An537</strain>
    </source>
</reference>
<evidence type="ECO:0000313" key="1">
    <source>
        <dbReference type="EMBL" id="MBM6913697.1"/>
    </source>
</evidence>
<proteinExistence type="predicted"/>
<protein>
    <submittedName>
        <fullName evidence="1">Uncharacterized protein</fullName>
    </submittedName>
</protein>